<dbReference type="AlphaFoldDB" id="A0AAV4YEA9"/>
<proteinExistence type="predicted"/>
<organism evidence="1 2">
    <name type="scientific">Caerostris extrusa</name>
    <name type="common">Bark spider</name>
    <name type="synonym">Caerostris bankana</name>
    <dbReference type="NCBI Taxonomy" id="172846"/>
    <lineage>
        <taxon>Eukaryota</taxon>
        <taxon>Metazoa</taxon>
        <taxon>Ecdysozoa</taxon>
        <taxon>Arthropoda</taxon>
        <taxon>Chelicerata</taxon>
        <taxon>Arachnida</taxon>
        <taxon>Araneae</taxon>
        <taxon>Araneomorphae</taxon>
        <taxon>Entelegynae</taxon>
        <taxon>Araneoidea</taxon>
        <taxon>Araneidae</taxon>
        <taxon>Caerostris</taxon>
    </lineage>
</organism>
<evidence type="ECO:0000313" key="2">
    <source>
        <dbReference type="Proteomes" id="UP001054945"/>
    </source>
</evidence>
<protein>
    <submittedName>
        <fullName evidence="1">Uncharacterized protein</fullName>
    </submittedName>
</protein>
<comment type="caution">
    <text evidence="1">The sequence shown here is derived from an EMBL/GenBank/DDBJ whole genome shotgun (WGS) entry which is preliminary data.</text>
</comment>
<accession>A0AAV4YEA9</accession>
<name>A0AAV4YEA9_CAEEX</name>
<keyword evidence="2" id="KW-1185">Reference proteome</keyword>
<evidence type="ECO:0000313" key="1">
    <source>
        <dbReference type="EMBL" id="GIZ04700.1"/>
    </source>
</evidence>
<gene>
    <name evidence="1" type="ORF">CEXT_390561</name>
</gene>
<dbReference type="Proteomes" id="UP001054945">
    <property type="component" value="Unassembled WGS sequence"/>
</dbReference>
<dbReference type="EMBL" id="BPLR01001783">
    <property type="protein sequence ID" value="GIZ04700.1"/>
    <property type="molecule type" value="Genomic_DNA"/>
</dbReference>
<reference evidence="1 2" key="1">
    <citation type="submission" date="2021-06" db="EMBL/GenBank/DDBJ databases">
        <title>Caerostris extrusa draft genome.</title>
        <authorList>
            <person name="Kono N."/>
            <person name="Arakawa K."/>
        </authorList>
    </citation>
    <scope>NUCLEOTIDE SEQUENCE [LARGE SCALE GENOMIC DNA]</scope>
</reference>
<sequence>MVEAAGVNLQGDSSLIDMVMHNCFTIAGRKPLVLVLNLVKSFCDVVGISVPFFLRNCQWSIMGTALYFLTKVVVLTLSWW</sequence>